<evidence type="ECO:0000256" key="2">
    <source>
        <dbReference type="ARBA" id="ARBA00006275"/>
    </source>
</evidence>
<dbReference type="GO" id="GO:0009279">
    <property type="term" value="C:cell outer membrane"/>
    <property type="evidence" value="ECO:0007669"/>
    <property type="project" value="UniProtKB-SubCell"/>
</dbReference>
<dbReference type="Pfam" id="PF07980">
    <property type="entry name" value="SusD_RagB"/>
    <property type="match status" value="1"/>
</dbReference>
<protein>
    <recommendedName>
        <fullName evidence="11">Carbohydrate-binding protein SusD</fullName>
    </recommendedName>
</protein>
<name>A0A0T5VIS0_9SPHI</name>
<organism evidence="9 10">
    <name type="scientific">Pedobacter ginsenosidimutans</name>
    <dbReference type="NCBI Taxonomy" id="687842"/>
    <lineage>
        <taxon>Bacteria</taxon>
        <taxon>Pseudomonadati</taxon>
        <taxon>Bacteroidota</taxon>
        <taxon>Sphingobacteriia</taxon>
        <taxon>Sphingobacteriales</taxon>
        <taxon>Sphingobacteriaceae</taxon>
        <taxon>Pedobacter</taxon>
    </lineage>
</organism>
<comment type="similarity">
    <text evidence="2">Belongs to the SusD family.</text>
</comment>
<evidence type="ECO:0000256" key="1">
    <source>
        <dbReference type="ARBA" id="ARBA00004442"/>
    </source>
</evidence>
<evidence type="ECO:0000256" key="6">
    <source>
        <dbReference type="SAM" id="SignalP"/>
    </source>
</evidence>
<evidence type="ECO:0000313" key="9">
    <source>
        <dbReference type="EMBL" id="KRT13503.1"/>
    </source>
</evidence>
<evidence type="ECO:0000259" key="8">
    <source>
        <dbReference type="Pfam" id="PF14322"/>
    </source>
</evidence>
<dbReference type="InterPro" id="IPR033985">
    <property type="entry name" value="SusD-like_N"/>
</dbReference>
<keyword evidence="5" id="KW-0998">Cell outer membrane</keyword>
<evidence type="ECO:0000256" key="5">
    <source>
        <dbReference type="ARBA" id="ARBA00023237"/>
    </source>
</evidence>
<evidence type="ECO:0008006" key="11">
    <source>
        <dbReference type="Google" id="ProtNLM"/>
    </source>
</evidence>
<dbReference type="Gene3D" id="1.25.40.390">
    <property type="match status" value="1"/>
</dbReference>
<comment type="caution">
    <text evidence="9">The sequence shown here is derived from an EMBL/GenBank/DDBJ whole genome shotgun (WGS) entry which is preliminary data.</text>
</comment>
<feature type="domain" description="SusD-like N-terminal" evidence="8">
    <location>
        <begin position="97"/>
        <end position="233"/>
    </location>
</feature>
<keyword evidence="4" id="KW-0472">Membrane</keyword>
<keyword evidence="3 6" id="KW-0732">Signal</keyword>
<dbReference type="AlphaFoldDB" id="A0A0T5VIS0"/>
<reference evidence="9 10" key="1">
    <citation type="submission" date="2015-11" db="EMBL/GenBank/DDBJ databases">
        <title>Sequence of Pedobacter ginsenosidimutans.</title>
        <authorList>
            <person name="Carson E."/>
            <person name="Keyser V."/>
            <person name="Newman J."/>
            <person name="Miller J."/>
        </authorList>
    </citation>
    <scope>NUCLEOTIDE SEQUENCE [LARGE SCALE GENOMIC DNA]</scope>
    <source>
        <strain evidence="9 10">KACC 14530</strain>
    </source>
</reference>
<feature type="chain" id="PRO_5006665138" description="Carbohydrate-binding protein SusD" evidence="6">
    <location>
        <begin position="22"/>
        <end position="488"/>
    </location>
</feature>
<dbReference type="RefSeq" id="WP_057934838.1">
    <property type="nucleotide sequence ID" value="NZ_LMZQ01000042.1"/>
</dbReference>
<feature type="domain" description="RagB/SusD" evidence="7">
    <location>
        <begin position="304"/>
        <end position="486"/>
    </location>
</feature>
<comment type="subcellular location">
    <subcellularLocation>
        <location evidence="1">Cell outer membrane</location>
    </subcellularLocation>
</comment>
<dbReference type="InterPro" id="IPR012944">
    <property type="entry name" value="SusD_RagB_dom"/>
</dbReference>
<dbReference type="CDD" id="cd08977">
    <property type="entry name" value="SusD"/>
    <property type="match status" value="1"/>
</dbReference>
<dbReference type="InterPro" id="IPR011990">
    <property type="entry name" value="TPR-like_helical_dom_sf"/>
</dbReference>
<evidence type="ECO:0000256" key="3">
    <source>
        <dbReference type="ARBA" id="ARBA00022729"/>
    </source>
</evidence>
<dbReference type="EMBL" id="LMZQ01000042">
    <property type="protein sequence ID" value="KRT13503.1"/>
    <property type="molecule type" value="Genomic_DNA"/>
</dbReference>
<evidence type="ECO:0000256" key="4">
    <source>
        <dbReference type="ARBA" id="ARBA00023136"/>
    </source>
</evidence>
<proteinExistence type="inferred from homology"/>
<feature type="signal peptide" evidence="6">
    <location>
        <begin position="1"/>
        <end position="21"/>
    </location>
</feature>
<sequence length="488" mass="55294">MKNILYSTCLLMMLVMSSSCNKWLDLKPRDGITRQEFWKTKEDVLAAVSGCYTSLLAPPPGIGDKSLLEYMFMYGELRADMIAGGPSITTEETDIINVNITQDNTTARWAAFYRTINYCNTVLDFAPGVKATDPTFTDAALNGYVAEALTLRSLMYFYLLRTFRDVPLKLTATVKDTDLQDLPKTKQADILKQIVADLKKAEQGAVTTYGSTRFDKGRVTKFTVNALLADVYLWMEDYPNCITECNKIISSQRFALVGAGSGWYNNVFFKGSSIETIFEFDQAIENPFYNLFVNSRRRFIGSPFLSTEIFIPDDVDPDNNYDIRPGSYYSSAFTIQKYGTENPSYVKWQAYRYSDIMMIKAEALALTGGGVEALALVDELRSRRNAVDATKATVDPSETEALCDYILAERAREFAFEGKRWFDLLRHAKRNNYSRIDILLDLAAKTVSPTLQQSAITKFRDPNSHYLPIYQSELFTDPNLVQNPFYTK</sequence>
<dbReference type="STRING" id="687842.ASU31_24315"/>
<accession>A0A0T5VIS0</accession>
<gene>
    <name evidence="9" type="ORF">ASU31_24315</name>
</gene>
<evidence type="ECO:0000313" key="10">
    <source>
        <dbReference type="Proteomes" id="UP000051950"/>
    </source>
</evidence>
<dbReference type="SUPFAM" id="SSF48452">
    <property type="entry name" value="TPR-like"/>
    <property type="match status" value="1"/>
</dbReference>
<keyword evidence="10" id="KW-1185">Reference proteome</keyword>
<dbReference type="PROSITE" id="PS51257">
    <property type="entry name" value="PROKAR_LIPOPROTEIN"/>
    <property type="match status" value="1"/>
</dbReference>
<dbReference type="OrthoDB" id="1035036at2"/>
<evidence type="ECO:0000259" key="7">
    <source>
        <dbReference type="Pfam" id="PF07980"/>
    </source>
</evidence>
<dbReference type="Pfam" id="PF14322">
    <property type="entry name" value="SusD-like_3"/>
    <property type="match status" value="1"/>
</dbReference>
<dbReference type="Proteomes" id="UP000051950">
    <property type="component" value="Unassembled WGS sequence"/>
</dbReference>